<dbReference type="RefSeq" id="WP_118341275.1">
    <property type="nucleotide sequence ID" value="NZ_CABJBY010000014.1"/>
</dbReference>
<dbReference type="InterPro" id="IPR035472">
    <property type="entry name" value="RpiR-like_SIS"/>
</dbReference>
<dbReference type="Gene3D" id="1.10.10.10">
    <property type="entry name" value="Winged helix-like DNA-binding domain superfamily/Winged helix DNA-binding domain"/>
    <property type="match status" value="1"/>
</dbReference>
<dbReference type="PANTHER" id="PTHR30514:SF10">
    <property type="entry name" value="MURR_RPIR FAMILY TRANSCRIPTIONAL REGULATOR"/>
    <property type="match status" value="1"/>
</dbReference>
<evidence type="ECO:0000313" key="6">
    <source>
        <dbReference type="EMBL" id="MDT2809049.1"/>
    </source>
</evidence>
<dbReference type="EMBL" id="JARQBJ010000001">
    <property type="protein sequence ID" value="MDT2809049.1"/>
    <property type="molecule type" value="Genomic_DNA"/>
</dbReference>
<evidence type="ECO:0000259" key="5">
    <source>
        <dbReference type="PROSITE" id="PS51464"/>
    </source>
</evidence>
<dbReference type="GO" id="GO:0097367">
    <property type="term" value="F:carbohydrate derivative binding"/>
    <property type="evidence" value="ECO:0007669"/>
    <property type="project" value="InterPro"/>
</dbReference>
<evidence type="ECO:0000259" key="4">
    <source>
        <dbReference type="PROSITE" id="PS51071"/>
    </source>
</evidence>
<dbReference type="Proteomes" id="UP001256711">
    <property type="component" value="Unassembled WGS sequence"/>
</dbReference>
<keyword evidence="3" id="KW-0804">Transcription</keyword>
<dbReference type="Pfam" id="PF01418">
    <property type="entry name" value="HTH_6"/>
    <property type="match status" value="1"/>
</dbReference>
<dbReference type="GO" id="GO:1901135">
    <property type="term" value="P:carbohydrate derivative metabolic process"/>
    <property type="evidence" value="ECO:0007669"/>
    <property type="project" value="InterPro"/>
</dbReference>
<dbReference type="InterPro" id="IPR000281">
    <property type="entry name" value="HTH_RpiR"/>
</dbReference>
<evidence type="ECO:0000313" key="7">
    <source>
        <dbReference type="Proteomes" id="UP001256711"/>
    </source>
</evidence>
<feature type="domain" description="HTH rpiR-type" evidence="4">
    <location>
        <begin position="3"/>
        <end position="79"/>
    </location>
</feature>
<name>A0AAW8TWX1_9ENTE</name>
<dbReference type="SUPFAM" id="SSF46689">
    <property type="entry name" value="Homeodomain-like"/>
    <property type="match status" value="1"/>
</dbReference>
<organism evidence="6 7">
    <name type="scientific">Enterococcus asini</name>
    <dbReference type="NCBI Taxonomy" id="57732"/>
    <lineage>
        <taxon>Bacteria</taxon>
        <taxon>Bacillati</taxon>
        <taxon>Bacillota</taxon>
        <taxon>Bacilli</taxon>
        <taxon>Lactobacillales</taxon>
        <taxon>Enterococcaceae</taxon>
        <taxon>Enterococcus</taxon>
    </lineage>
</organism>
<dbReference type="GO" id="GO:0003700">
    <property type="term" value="F:DNA-binding transcription factor activity"/>
    <property type="evidence" value="ECO:0007669"/>
    <property type="project" value="InterPro"/>
</dbReference>
<dbReference type="InterPro" id="IPR009057">
    <property type="entry name" value="Homeodomain-like_sf"/>
</dbReference>
<dbReference type="Gene3D" id="3.40.50.10490">
    <property type="entry name" value="Glucose-6-phosphate isomerase like protein, domain 1"/>
    <property type="match status" value="1"/>
</dbReference>
<gene>
    <name evidence="6" type="ORF">P7H43_00875</name>
</gene>
<dbReference type="GO" id="GO:0003677">
    <property type="term" value="F:DNA binding"/>
    <property type="evidence" value="ECO:0007669"/>
    <property type="project" value="UniProtKB-KW"/>
</dbReference>
<accession>A0AAW8TWX1</accession>
<comment type="caution">
    <text evidence="6">The sequence shown here is derived from an EMBL/GenBank/DDBJ whole genome shotgun (WGS) entry which is preliminary data.</text>
</comment>
<sequence length="284" mass="31559">MNSNLLGRIESLLDELNKSERKIGNYILANSAAVIKMTASQLAQQSQTSPATVIRFCRSIGIESFTDLKLQLSAEYQHPNHGKYSDIDSTESISELKTKLLGNSIQAMEETVQLLDERTVIRVCDEIRKADVLYIYGIGSSSLVAEDISQKWSRIGKECLVVKDVHIFLANMSSSSKKGVFLAISNSGDTPEIIRLTKFLAKQGITTMGLTQLGSNALSKVVDITIHTVRSKEAIIRSGATSSLMAQLITIDVLFFAYLLTDYEKNMEDIHRSRKIIQEYQKGM</sequence>
<dbReference type="PANTHER" id="PTHR30514">
    <property type="entry name" value="GLUCOKINASE"/>
    <property type="match status" value="1"/>
</dbReference>
<protein>
    <submittedName>
        <fullName evidence="6">MurR/RpiR family transcriptional regulator</fullName>
    </submittedName>
</protein>
<dbReference type="PROSITE" id="PS51464">
    <property type="entry name" value="SIS"/>
    <property type="match status" value="1"/>
</dbReference>
<dbReference type="Pfam" id="PF01380">
    <property type="entry name" value="SIS"/>
    <property type="match status" value="1"/>
</dbReference>
<evidence type="ECO:0000256" key="2">
    <source>
        <dbReference type="ARBA" id="ARBA00023125"/>
    </source>
</evidence>
<dbReference type="PROSITE" id="PS51071">
    <property type="entry name" value="HTH_RPIR"/>
    <property type="match status" value="1"/>
</dbReference>
<keyword evidence="2" id="KW-0238">DNA-binding</keyword>
<reference evidence="6" key="1">
    <citation type="submission" date="2023-03" db="EMBL/GenBank/DDBJ databases">
        <authorList>
            <person name="Shen W."/>
            <person name="Cai J."/>
        </authorList>
    </citation>
    <scope>NUCLEOTIDE SEQUENCE</scope>
    <source>
        <strain evidence="6">B226-2</strain>
    </source>
</reference>
<dbReference type="CDD" id="cd05013">
    <property type="entry name" value="SIS_RpiR"/>
    <property type="match status" value="1"/>
</dbReference>
<dbReference type="SUPFAM" id="SSF53697">
    <property type="entry name" value="SIS domain"/>
    <property type="match status" value="1"/>
</dbReference>
<feature type="domain" description="SIS" evidence="5">
    <location>
        <begin position="123"/>
        <end position="265"/>
    </location>
</feature>
<dbReference type="InterPro" id="IPR046348">
    <property type="entry name" value="SIS_dom_sf"/>
</dbReference>
<dbReference type="AlphaFoldDB" id="A0AAW8TWX1"/>
<dbReference type="InterPro" id="IPR001347">
    <property type="entry name" value="SIS_dom"/>
</dbReference>
<dbReference type="InterPro" id="IPR036388">
    <property type="entry name" value="WH-like_DNA-bd_sf"/>
</dbReference>
<proteinExistence type="predicted"/>
<keyword evidence="1" id="KW-0805">Transcription regulation</keyword>
<evidence type="ECO:0000256" key="3">
    <source>
        <dbReference type="ARBA" id="ARBA00023163"/>
    </source>
</evidence>
<dbReference type="InterPro" id="IPR047640">
    <property type="entry name" value="RpiR-like"/>
</dbReference>
<evidence type="ECO:0000256" key="1">
    <source>
        <dbReference type="ARBA" id="ARBA00023015"/>
    </source>
</evidence>